<evidence type="ECO:0000256" key="4">
    <source>
        <dbReference type="ARBA" id="ARBA00022763"/>
    </source>
</evidence>
<proteinExistence type="inferred from homology"/>
<dbReference type="PANTHER" id="PTHR28680">
    <property type="entry name" value="CENTROMERE PROTEIN X"/>
    <property type="match status" value="1"/>
</dbReference>
<gene>
    <name evidence="9" type="primary">CENPX</name>
    <name evidence="9" type="synonym">cenpx</name>
</gene>
<dbReference type="GO" id="GO:0003677">
    <property type="term" value="F:DNA binding"/>
    <property type="evidence" value="ECO:0007669"/>
    <property type="project" value="UniProtKB-KW"/>
</dbReference>
<dbReference type="CDD" id="cd22921">
    <property type="entry name" value="HFD_CENP-X"/>
    <property type="match status" value="1"/>
</dbReference>
<dbReference type="GO" id="GO:0046982">
    <property type="term" value="F:protein heterodimerization activity"/>
    <property type="evidence" value="ECO:0007669"/>
    <property type="project" value="InterPro"/>
</dbReference>
<dbReference type="GO" id="GO:0006281">
    <property type="term" value="P:DNA repair"/>
    <property type="evidence" value="ECO:0007669"/>
    <property type="project" value="UniProtKB-KW"/>
</dbReference>
<evidence type="ECO:0000313" key="10">
    <source>
        <dbReference type="Proteomes" id="UP000694620"/>
    </source>
</evidence>
<dbReference type="InterPro" id="IPR018552">
    <property type="entry name" value="CENP-X"/>
</dbReference>
<reference evidence="9" key="3">
    <citation type="submission" date="2025-09" db="UniProtKB">
        <authorList>
            <consortium name="Ensembl"/>
        </authorList>
    </citation>
    <scope>IDENTIFICATION</scope>
</reference>
<keyword evidence="7" id="KW-0539">Nucleus</keyword>
<comment type="subunit">
    <text evidence="8">Heterodimer with CENPX, sometimes called MHF; this interaction stabilizes both partners. MHF heterodimers can assemble to form tetrameric structures. MHF also coassemble with CENPT-CENPW heterodimers at centromeres to form the tetrameric CENP-T-W-S-X complex. Forms a discrete complex with FANCM and CENPX, called FANCM-MHF; this interaction, probably mediated by direct binding between CENPS and FANCM, leads to synergistic activation of double-stranded DNA binding and strongly stimulates FANCM-mediated DNA remodeling. Recruited by FANCM to the Fanconi anemia (FA) core complex, which consists of CENPS, CENPX, FANCA, FANCB, FANCC, FANCE, FANCF, FANCG, FANCL, FANCM, FAAP24 and FAAP100. The FA core complex associates with Bloom syndrome (BLM) complex, which consists of at least BLM, DNA topoisomerase 3-alpha (TOP3A), RMI1/BLAP75, RPA1/RPA70 and RPA2/RPA32. The super complex between FA and BLM is called BRAFT.</text>
</comment>
<evidence type="ECO:0000313" key="9">
    <source>
        <dbReference type="Ensembl" id="ENSECRP00000019543.1"/>
    </source>
</evidence>
<protein>
    <recommendedName>
        <fullName evidence="3">Centromere protein X</fullName>
    </recommendedName>
</protein>
<dbReference type="GO" id="GO:0031297">
    <property type="term" value="P:replication fork processing"/>
    <property type="evidence" value="ECO:0007669"/>
    <property type="project" value="TreeGrafter"/>
</dbReference>
<reference evidence="9" key="2">
    <citation type="submission" date="2025-08" db="UniProtKB">
        <authorList>
            <consortium name="Ensembl"/>
        </authorList>
    </citation>
    <scope>IDENTIFICATION</scope>
</reference>
<keyword evidence="4" id="KW-0227">DNA damage</keyword>
<dbReference type="GO" id="GO:0071821">
    <property type="term" value="C:FANCM-MHF complex"/>
    <property type="evidence" value="ECO:0007669"/>
    <property type="project" value="TreeGrafter"/>
</dbReference>
<evidence type="ECO:0000256" key="3">
    <source>
        <dbReference type="ARBA" id="ARBA00016388"/>
    </source>
</evidence>
<evidence type="ECO:0000256" key="6">
    <source>
        <dbReference type="ARBA" id="ARBA00023204"/>
    </source>
</evidence>
<dbReference type="PANTHER" id="PTHR28680:SF1">
    <property type="entry name" value="CENTROMERE PROTEIN X"/>
    <property type="match status" value="1"/>
</dbReference>
<evidence type="ECO:0000256" key="2">
    <source>
        <dbReference type="ARBA" id="ARBA00009359"/>
    </source>
</evidence>
<dbReference type="Gene3D" id="6.10.130.30">
    <property type="match status" value="1"/>
</dbReference>
<accession>A0A8C4SN75</accession>
<comment type="subcellular location">
    <subcellularLocation>
        <location evidence="1">Nucleus</location>
    </subcellularLocation>
</comment>
<evidence type="ECO:0000256" key="8">
    <source>
        <dbReference type="ARBA" id="ARBA00047146"/>
    </source>
</evidence>
<dbReference type="SUPFAM" id="SSF47113">
    <property type="entry name" value="Histone-fold"/>
    <property type="match status" value="1"/>
</dbReference>
<keyword evidence="10" id="KW-1185">Reference proteome</keyword>
<dbReference type="GO" id="GO:0043240">
    <property type="term" value="C:Fanconi anaemia nuclear complex"/>
    <property type="evidence" value="ECO:0007669"/>
    <property type="project" value="TreeGrafter"/>
</dbReference>
<dbReference type="Ensembl" id="ENSECRT00000019939.1">
    <property type="protein sequence ID" value="ENSECRP00000019543.1"/>
    <property type="gene ID" value="ENSECRG00000013053.1"/>
</dbReference>
<sequence>MEEKATSATFKKETVQRLMSLHFKDEKTKVSNDALILISELLKLFIMEAAARSAKQAKTEENELVSIDHFEKILPQLYLTPSYTFIVRASLIYDGVFDQKKI</sequence>
<name>A0A8C4SN75_ERPCA</name>
<keyword evidence="6" id="KW-0234">DNA repair</keyword>
<dbReference type="Gene3D" id="1.20.5.4980">
    <property type="match status" value="1"/>
</dbReference>
<comment type="similarity">
    <text evidence="2">Belongs to the CENP-X/MHF2 family.</text>
</comment>
<organism evidence="9 10">
    <name type="scientific">Erpetoichthys calabaricus</name>
    <name type="common">Rope fish</name>
    <name type="synonym">Calamoichthys calabaricus</name>
    <dbReference type="NCBI Taxonomy" id="27687"/>
    <lineage>
        <taxon>Eukaryota</taxon>
        <taxon>Metazoa</taxon>
        <taxon>Chordata</taxon>
        <taxon>Craniata</taxon>
        <taxon>Vertebrata</taxon>
        <taxon>Euteleostomi</taxon>
        <taxon>Actinopterygii</taxon>
        <taxon>Polypteriformes</taxon>
        <taxon>Polypteridae</taxon>
        <taxon>Erpetoichthys</taxon>
    </lineage>
</organism>
<evidence type="ECO:0000256" key="1">
    <source>
        <dbReference type="ARBA" id="ARBA00004123"/>
    </source>
</evidence>
<evidence type="ECO:0000256" key="7">
    <source>
        <dbReference type="ARBA" id="ARBA00023242"/>
    </source>
</evidence>
<keyword evidence="5" id="KW-0238">DNA-binding</keyword>
<dbReference type="Pfam" id="PF09415">
    <property type="entry name" value="CENP-X"/>
    <property type="match status" value="1"/>
</dbReference>
<dbReference type="AlphaFoldDB" id="A0A8C4SN75"/>
<dbReference type="Proteomes" id="UP000694620">
    <property type="component" value="Chromosome 14"/>
</dbReference>
<reference evidence="9" key="1">
    <citation type="submission" date="2021-06" db="EMBL/GenBank/DDBJ databases">
        <authorList>
            <consortium name="Wellcome Sanger Institute Data Sharing"/>
        </authorList>
    </citation>
    <scope>NUCLEOTIDE SEQUENCE [LARGE SCALE GENOMIC DNA]</scope>
</reference>
<evidence type="ECO:0000256" key="5">
    <source>
        <dbReference type="ARBA" id="ARBA00023125"/>
    </source>
</evidence>
<dbReference type="GO" id="GO:0051382">
    <property type="term" value="P:kinetochore assembly"/>
    <property type="evidence" value="ECO:0007669"/>
    <property type="project" value="InterPro"/>
</dbReference>
<dbReference type="GeneTree" id="ENSGT00390000002725"/>
<dbReference type="GO" id="GO:0000712">
    <property type="term" value="P:resolution of meiotic recombination intermediates"/>
    <property type="evidence" value="ECO:0007669"/>
    <property type="project" value="TreeGrafter"/>
</dbReference>
<dbReference type="InterPro" id="IPR009072">
    <property type="entry name" value="Histone-fold"/>
</dbReference>